<dbReference type="GO" id="GO:0006011">
    <property type="term" value="P:UDP-alpha-D-glucose metabolic process"/>
    <property type="evidence" value="ECO:0007669"/>
    <property type="project" value="InterPro"/>
</dbReference>
<dbReference type="EMBL" id="BMVG01000012">
    <property type="protein sequence ID" value="GHE06856.1"/>
    <property type="molecule type" value="Genomic_DNA"/>
</dbReference>
<sequence>MTTVRKAVIAAAGLGTRMFPITKVVEKAMLPIGRRPTIDYVVRECAAAGVEEIAIVVRKGSTQIQRYYGDDSELRALLNRRGWAEKARALDEISSVPSITFIEQSLEDSYGTALPVMLAEDFVAGDSFFYLSSDDLLVDEPGWSTLAELGRQAAGGYALVGQPVTKAALERYGRLQTAEADGRLVLTDLIEKDSRPADGGQALINISRYAFPGEFLSVLATLATHEESGEYRLTDGLLEVVRSQPVAVTVGRGSYFDLGSEQGLAEATQHVVGD</sequence>
<name>A0A918YL33_9ACTN</name>
<dbReference type="SUPFAM" id="SSF53448">
    <property type="entry name" value="Nucleotide-diphospho-sugar transferases"/>
    <property type="match status" value="1"/>
</dbReference>
<keyword evidence="4 7" id="KW-0548">Nucleotidyltransferase</keyword>
<gene>
    <name evidence="7" type="primary">yngB</name>
    <name evidence="7" type="ORF">GCM10010339_49840</name>
</gene>
<dbReference type="InterPro" id="IPR005771">
    <property type="entry name" value="GalU_uridylyltTrfase_bac/arc"/>
</dbReference>
<comment type="catalytic activity">
    <reaction evidence="5">
        <text>alpha-D-glucose 1-phosphate + UTP + H(+) = UDP-alpha-D-glucose + diphosphate</text>
        <dbReference type="Rhea" id="RHEA:19889"/>
        <dbReference type="ChEBI" id="CHEBI:15378"/>
        <dbReference type="ChEBI" id="CHEBI:33019"/>
        <dbReference type="ChEBI" id="CHEBI:46398"/>
        <dbReference type="ChEBI" id="CHEBI:58601"/>
        <dbReference type="ChEBI" id="CHEBI:58885"/>
        <dbReference type="EC" id="2.7.7.9"/>
    </reaction>
</comment>
<dbReference type="Proteomes" id="UP000655443">
    <property type="component" value="Unassembled WGS sequence"/>
</dbReference>
<accession>A0A918YL33</accession>
<dbReference type="Pfam" id="PF00483">
    <property type="entry name" value="NTP_transferase"/>
    <property type="match status" value="1"/>
</dbReference>
<dbReference type="PANTHER" id="PTHR43197:SF1">
    <property type="entry name" value="UTP--GLUCOSE-1-PHOSPHATE URIDYLYLTRANSFERASE"/>
    <property type="match status" value="1"/>
</dbReference>
<comment type="caution">
    <text evidence="7">The sequence shown here is derived from an EMBL/GenBank/DDBJ whole genome shotgun (WGS) entry which is preliminary data.</text>
</comment>
<evidence type="ECO:0000256" key="1">
    <source>
        <dbReference type="ARBA" id="ARBA00006890"/>
    </source>
</evidence>
<dbReference type="RefSeq" id="WP_189955856.1">
    <property type="nucleotide sequence ID" value="NZ_BMVG01000012.1"/>
</dbReference>
<keyword evidence="3" id="KW-0808">Transferase</keyword>
<dbReference type="GO" id="GO:0003983">
    <property type="term" value="F:UTP:glucose-1-phosphate uridylyltransferase activity"/>
    <property type="evidence" value="ECO:0007669"/>
    <property type="project" value="UniProtKB-EC"/>
</dbReference>
<evidence type="ECO:0000256" key="3">
    <source>
        <dbReference type="ARBA" id="ARBA00022679"/>
    </source>
</evidence>
<dbReference type="PANTHER" id="PTHR43197">
    <property type="entry name" value="UTP--GLUCOSE-1-PHOSPHATE URIDYLYLTRANSFERASE"/>
    <property type="match status" value="1"/>
</dbReference>
<evidence type="ECO:0000256" key="4">
    <source>
        <dbReference type="ARBA" id="ARBA00022695"/>
    </source>
</evidence>
<comment type="similarity">
    <text evidence="1">Belongs to the UDPGP type 2 family.</text>
</comment>
<dbReference type="Gene3D" id="3.90.550.10">
    <property type="entry name" value="Spore Coat Polysaccharide Biosynthesis Protein SpsA, Chain A"/>
    <property type="match status" value="1"/>
</dbReference>
<dbReference type="InterPro" id="IPR005835">
    <property type="entry name" value="NTP_transferase_dom"/>
</dbReference>
<dbReference type="AlphaFoldDB" id="A0A918YL33"/>
<dbReference type="InterPro" id="IPR029044">
    <property type="entry name" value="Nucleotide-diphossugar_trans"/>
</dbReference>
<feature type="domain" description="Nucleotidyl transferase" evidence="6">
    <location>
        <begin position="6"/>
        <end position="271"/>
    </location>
</feature>
<protein>
    <recommendedName>
        <fullName evidence="2">UTP--glucose-1-phosphate uridylyltransferase</fullName>
        <ecNumber evidence="2">2.7.7.9</ecNumber>
    </recommendedName>
</protein>
<evidence type="ECO:0000313" key="8">
    <source>
        <dbReference type="Proteomes" id="UP000655443"/>
    </source>
</evidence>
<evidence type="ECO:0000313" key="7">
    <source>
        <dbReference type="EMBL" id="GHE06856.1"/>
    </source>
</evidence>
<evidence type="ECO:0000256" key="5">
    <source>
        <dbReference type="ARBA" id="ARBA00048128"/>
    </source>
</evidence>
<keyword evidence="8" id="KW-1185">Reference proteome</keyword>
<organism evidence="7 8">
    <name type="scientific">Streptomyces alanosinicus</name>
    <dbReference type="NCBI Taxonomy" id="68171"/>
    <lineage>
        <taxon>Bacteria</taxon>
        <taxon>Bacillati</taxon>
        <taxon>Actinomycetota</taxon>
        <taxon>Actinomycetes</taxon>
        <taxon>Kitasatosporales</taxon>
        <taxon>Streptomycetaceae</taxon>
        <taxon>Streptomyces</taxon>
    </lineage>
</organism>
<reference evidence="7" key="2">
    <citation type="submission" date="2020-09" db="EMBL/GenBank/DDBJ databases">
        <authorList>
            <person name="Sun Q."/>
            <person name="Ohkuma M."/>
        </authorList>
    </citation>
    <scope>NUCLEOTIDE SEQUENCE</scope>
    <source>
        <strain evidence="7">JCM 4714</strain>
    </source>
</reference>
<reference evidence="7" key="1">
    <citation type="journal article" date="2014" name="Int. J. Syst. Evol. Microbiol.">
        <title>Complete genome sequence of Corynebacterium casei LMG S-19264T (=DSM 44701T), isolated from a smear-ripened cheese.</title>
        <authorList>
            <consortium name="US DOE Joint Genome Institute (JGI-PGF)"/>
            <person name="Walter F."/>
            <person name="Albersmeier A."/>
            <person name="Kalinowski J."/>
            <person name="Ruckert C."/>
        </authorList>
    </citation>
    <scope>NUCLEOTIDE SEQUENCE</scope>
    <source>
        <strain evidence="7">JCM 4714</strain>
    </source>
</reference>
<dbReference type="EC" id="2.7.7.9" evidence="2"/>
<evidence type="ECO:0000256" key="2">
    <source>
        <dbReference type="ARBA" id="ARBA00012415"/>
    </source>
</evidence>
<proteinExistence type="inferred from homology"/>
<evidence type="ECO:0000259" key="6">
    <source>
        <dbReference type="Pfam" id="PF00483"/>
    </source>
</evidence>